<dbReference type="EMBL" id="VXIV02001922">
    <property type="protein sequence ID" value="KAF6028724.1"/>
    <property type="molecule type" value="Genomic_DNA"/>
</dbReference>
<gene>
    <name evidence="2" type="ORF">EB796_012975</name>
</gene>
<evidence type="ECO:0008006" key="4">
    <source>
        <dbReference type="Google" id="ProtNLM"/>
    </source>
</evidence>
<feature type="transmembrane region" description="Helical" evidence="1">
    <location>
        <begin position="258"/>
        <end position="284"/>
    </location>
</feature>
<keyword evidence="1" id="KW-0472">Membrane</keyword>
<comment type="caution">
    <text evidence="2">The sequence shown here is derived from an EMBL/GenBank/DDBJ whole genome shotgun (WGS) entry which is preliminary data.</text>
</comment>
<sequence length="379" mass="42799">MRFIIQVYWFLIHSVNTLEAKYIVNFHQNHVADHDKRTFYEDVCLHPVISSDELQIEWTCSDKPIGELGYPRGTICNSKCRYGTSALSGTSSRIECVDRRPQYGNVAREWNPRPLFCKSVTCETKFIREKIKSSRATWEPEACVLQQKVRVGTECKLRCTSPLFSDLIATCKGDGHWAGSTPTWALCASASKEDKKIKMAANGVKQTNHDHMVEHTLAEGYPMHTEDTIQDTVSDSTIKKRVDTILKRLNNLTSSSSAIIIILVLSSMSAILLALVILACICCCRTNNKMKYALIDNRGQQLLPVTQLNSNNNSKHQRKSRTTPGTAYQLAKIPLLDLCNPCRFPTHHSFSPGMGHSTMDRRKLTIMMLKNRLHALVEL</sequence>
<accession>A0A7J7JSU0</accession>
<dbReference type="Proteomes" id="UP000593567">
    <property type="component" value="Unassembled WGS sequence"/>
</dbReference>
<reference evidence="2" key="1">
    <citation type="submission" date="2020-06" db="EMBL/GenBank/DDBJ databases">
        <title>Draft genome of Bugula neritina, a colonial animal packing powerful symbionts and potential medicines.</title>
        <authorList>
            <person name="Rayko M."/>
        </authorList>
    </citation>
    <scope>NUCLEOTIDE SEQUENCE [LARGE SCALE GENOMIC DNA]</scope>
    <source>
        <strain evidence="2">Kwan_BN1</strain>
    </source>
</reference>
<keyword evidence="1" id="KW-0812">Transmembrane</keyword>
<name>A0A7J7JSU0_BUGNE</name>
<dbReference type="AlphaFoldDB" id="A0A7J7JSU0"/>
<proteinExistence type="predicted"/>
<evidence type="ECO:0000313" key="2">
    <source>
        <dbReference type="EMBL" id="KAF6028724.1"/>
    </source>
</evidence>
<keyword evidence="1" id="KW-1133">Transmembrane helix</keyword>
<keyword evidence="3" id="KW-1185">Reference proteome</keyword>
<organism evidence="2 3">
    <name type="scientific">Bugula neritina</name>
    <name type="common">Brown bryozoan</name>
    <name type="synonym">Sertularia neritina</name>
    <dbReference type="NCBI Taxonomy" id="10212"/>
    <lineage>
        <taxon>Eukaryota</taxon>
        <taxon>Metazoa</taxon>
        <taxon>Spiralia</taxon>
        <taxon>Lophotrochozoa</taxon>
        <taxon>Bryozoa</taxon>
        <taxon>Gymnolaemata</taxon>
        <taxon>Cheilostomatida</taxon>
        <taxon>Flustrina</taxon>
        <taxon>Buguloidea</taxon>
        <taxon>Bugulidae</taxon>
        <taxon>Bugula</taxon>
    </lineage>
</organism>
<evidence type="ECO:0000256" key="1">
    <source>
        <dbReference type="SAM" id="Phobius"/>
    </source>
</evidence>
<protein>
    <recommendedName>
        <fullName evidence="4">Sushi domain-containing protein</fullName>
    </recommendedName>
</protein>
<evidence type="ECO:0000313" key="3">
    <source>
        <dbReference type="Proteomes" id="UP000593567"/>
    </source>
</evidence>